<dbReference type="RefSeq" id="WP_015556326.1">
    <property type="nucleotide sequence ID" value="NC_021038.1"/>
</dbReference>
<dbReference type="GO" id="GO:1904680">
    <property type="term" value="F:peptide transmembrane transporter activity"/>
    <property type="evidence" value="ECO:0007669"/>
    <property type="project" value="TreeGrafter"/>
</dbReference>
<dbReference type="CDD" id="cd08504">
    <property type="entry name" value="PBP2_OppA"/>
    <property type="match status" value="1"/>
</dbReference>
<keyword evidence="3" id="KW-0813">Transport</keyword>
<proteinExistence type="inferred from homology"/>
<evidence type="ECO:0000256" key="2">
    <source>
        <dbReference type="ARBA" id="ARBA00005695"/>
    </source>
</evidence>
<dbReference type="PROSITE" id="PS01040">
    <property type="entry name" value="SBP_BACTERIAL_5"/>
    <property type="match status" value="1"/>
</dbReference>
<dbReference type="FunFam" id="3.10.105.10:FF:000001">
    <property type="entry name" value="Oligopeptide ABC transporter, oligopeptide-binding protein"/>
    <property type="match status" value="1"/>
</dbReference>
<comment type="subcellular location">
    <subcellularLocation>
        <location evidence="1">Cell envelope</location>
    </subcellularLocation>
</comment>
<dbReference type="EMBL" id="FP929056">
    <property type="protein sequence ID" value="CBL28179.1"/>
    <property type="molecule type" value="Genomic_DNA"/>
</dbReference>
<evidence type="ECO:0000256" key="1">
    <source>
        <dbReference type="ARBA" id="ARBA00004196"/>
    </source>
</evidence>
<evidence type="ECO:0000256" key="5">
    <source>
        <dbReference type="SAM" id="SignalP"/>
    </source>
</evidence>
<name>A0AB94IWS3_9BACT</name>
<evidence type="ECO:0000313" key="8">
    <source>
        <dbReference type="Proteomes" id="UP000008957"/>
    </source>
</evidence>
<evidence type="ECO:0000256" key="4">
    <source>
        <dbReference type="ARBA" id="ARBA00022729"/>
    </source>
</evidence>
<dbReference type="Pfam" id="PF00496">
    <property type="entry name" value="SBP_bac_5"/>
    <property type="match status" value="1"/>
</dbReference>
<organism evidence="7 8">
    <name type="scientific">Fretibacterium fastidiosum</name>
    <dbReference type="NCBI Taxonomy" id="651822"/>
    <lineage>
        <taxon>Bacteria</taxon>
        <taxon>Thermotogati</taxon>
        <taxon>Synergistota</taxon>
        <taxon>Synergistia</taxon>
        <taxon>Synergistales</taxon>
        <taxon>Aminobacteriaceae</taxon>
        <taxon>Fretibacterium</taxon>
    </lineage>
</organism>
<dbReference type="Gene3D" id="3.40.190.10">
    <property type="entry name" value="Periplasmic binding protein-like II"/>
    <property type="match status" value="1"/>
</dbReference>
<dbReference type="PIRSF" id="PIRSF002741">
    <property type="entry name" value="MppA"/>
    <property type="match status" value="1"/>
</dbReference>
<evidence type="ECO:0000256" key="3">
    <source>
        <dbReference type="ARBA" id="ARBA00022448"/>
    </source>
</evidence>
<dbReference type="InterPro" id="IPR039424">
    <property type="entry name" value="SBP_5"/>
</dbReference>
<evidence type="ECO:0000313" key="7">
    <source>
        <dbReference type="EMBL" id="CBL28179.1"/>
    </source>
</evidence>
<dbReference type="GO" id="GO:0015833">
    <property type="term" value="P:peptide transport"/>
    <property type="evidence" value="ECO:0007669"/>
    <property type="project" value="TreeGrafter"/>
</dbReference>
<dbReference type="InterPro" id="IPR030678">
    <property type="entry name" value="Peptide/Ni-bd"/>
</dbReference>
<accession>A0AB94IWS3</accession>
<reference evidence="7 8" key="2">
    <citation type="submission" date="2010-03" db="EMBL/GenBank/DDBJ databases">
        <authorList>
            <person name="Pajon A."/>
        </authorList>
    </citation>
    <scope>NUCLEOTIDE SEQUENCE [LARGE SCALE GENOMIC DNA]</scope>
    <source>
        <strain evidence="7 8">SGP1</strain>
    </source>
</reference>
<keyword evidence="8" id="KW-1185">Reference proteome</keyword>
<dbReference type="KEGG" id="sbr:SY1_08980"/>
<feature type="domain" description="Solute-binding protein family 5" evidence="6">
    <location>
        <begin position="68"/>
        <end position="450"/>
    </location>
</feature>
<dbReference type="GO" id="GO:0030288">
    <property type="term" value="C:outer membrane-bounded periplasmic space"/>
    <property type="evidence" value="ECO:0007669"/>
    <property type="project" value="UniProtKB-ARBA"/>
</dbReference>
<comment type="similarity">
    <text evidence="2">Belongs to the bacterial solute-binding protein 5 family.</text>
</comment>
<dbReference type="Gene3D" id="3.10.105.10">
    <property type="entry name" value="Dipeptide-binding Protein, Domain 3"/>
    <property type="match status" value="1"/>
</dbReference>
<keyword evidence="4 5" id="KW-0732">Signal</keyword>
<feature type="chain" id="PRO_5044504720" evidence="5">
    <location>
        <begin position="23"/>
        <end position="533"/>
    </location>
</feature>
<dbReference type="PANTHER" id="PTHR30290:SF10">
    <property type="entry name" value="PERIPLASMIC OLIGOPEPTIDE-BINDING PROTEIN-RELATED"/>
    <property type="match status" value="1"/>
</dbReference>
<dbReference type="SUPFAM" id="SSF53850">
    <property type="entry name" value="Periplasmic binding protein-like II"/>
    <property type="match status" value="1"/>
</dbReference>
<dbReference type="Gene3D" id="3.90.76.10">
    <property type="entry name" value="Dipeptide-binding Protein, Domain 1"/>
    <property type="match status" value="1"/>
</dbReference>
<dbReference type="InterPro" id="IPR000914">
    <property type="entry name" value="SBP_5_dom"/>
</dbReference>
<feature type="signal peptide" evidence="5">
    <location>
        <begin position="1"/>
        <end position="22"/>
    </location>
</feature>
<evidence type="ECO:0000259" key="6">
    <source>
        <dbReference type="Pfam" id="PF00496"/>
    </source>
</evidence>
<dbReference type="FunFam" id="3.90.76.10:FF:000001">
    <property type="entry name" value="Oligopeptide ABC transporter substrate-binding protein"/>
    <property type="match status" value="1"/>
</dbReference>
<sequence length="533" mass="60182">MKGKKWLLALVAVLCLMGTAWAGEREIVYNLGIEPRTIDPVLNSAVDGSTVLYNISEGLVRIGLDDAPEPGCAESWEVSEDGLSWTFHLREGLKWSDGKPLTAEDFRCGFQRVFNPENACPFAYVGYFIKNGEECFKGTAKLEELGVTAVDERTLRLDLKHPSPLMLDYLSYHIFFPARADVVEQDPRGWSASGSFPCNGPFMITEWKHNSELTVVKNPHYWDADKVKLDKVRMVMINDVNTALAAFKGGKVDYNTLVPAPMLPQLLESGEAKARNTLGTYFYVFNTARRPFDDARVRRAFALAVDRTAIVEKVTRGGQKPANGFIPYGIPGVDPNDPAADFRAEDKAEYLPPRADVEQAKKLLAEAGYPDGKDFPKVQCKYNSNLGNKAIAEALQAMWRQNLGVEVELYNEEWKVFINTRNKKDFDIARHGYLVDFFDAGSLLEMWQTGVWENSASFSDAEYDALIRDSLEQMDRAKRIEDMHKAEQILMREMPVCPLYFYTTPSMQSARVKGIYHSPRNWVFFRGAEVVEP</sequence>
<reference evidence="8" key="1">
    <citation type="submission" date="2010-03" db="EMBL/GenBank/DDBJ databases">
        <title>The genome sequence of Synergistetes sp. SGP1.</title>
        <authorList>
            <consortium name="metaHIT consortium -- http://www.metahit.eu/"/>
            <person name="Pajon A."/>
            <person name="Turner K."/>
            <person name="Parkhill J."/>
            <person name="Wade W."/>
            <person name="Vartoukian S."/>
        </authorList>
    </citation>
    <scope>NUCLEOTIDE SEQUENCE [LARGE SCALE GENOMIC DNA]</scope>
    <source>
        <strain evidence="8">SGP1</strain>
    </source>
</reference>
<gene>
    <name evidence="7" type="ORF">SY1_08980</name>
</gene>
<protein>
    <submittedName>
        <fullName evidence="7">ABC-type oligopeptide transport system, periplasmic component</fullName>
    </submittedName>
</protein>
<dbReference type="AlphaFoldDB" id="A0AB94IWS3"/>
<dbReference type="GO" id="GO:0043190">
    <property type="term" value="C:ATP-binding cassette (ABC) transporter complex"/>
    <property type="evidence" value="ECO:0007669"/>
    <property type="project" value="InterPro"/>
</dbReference>
<dbReference type="InterPro" id="IPR023765">
    <property type="entry name" value="SBP_5_CS"/>
</dbReference>
<dbReference type="Proteomes" id="UP000008957">
    <property type="component" value="Chromosome"/>
</dbReference>
<dbReference type="PANTHER" id="PTHR30290">
    <property type="entry name" value="PERIPLASMIC BINDING COMPONENT OF ABC TRANSPORTER"/>
    <property type="match status" value="1"/>
</dbReference>